<dbReference type="InterPro" id="IPR043504">
    <property type="entry name" value="Peptidase_S1_PA_chymotrypsin"/>
</dbReference>
<sequence>MLSIVIVGFLIGACTANFEKLLPDASICGYQNINELKQNYVSLYEFPWMVHVKLTYLDLEYEFAERCSGVLISERYVLTNAYCGSDAVKVILGEYQTNESRTCHGSICTEPKKEIKIEEFIRDGKRENGPYDFGLLRLQEKVTFSDFIKPICLNFNEKKLSKELIVSGWGASNSHGVVKKRMEYKVIPDEICYQEEQFLKNNVELANVSFICSISKNTNKESACGGDHGGPFMYKSDSNQWFAEGVIIEVMYDEDDTNHFNTCSKERPINGIRITDNVIEWILSSIRS</sequence>
<accession>A0AAN7QPF5</accession>
<name>A0AAN7QPF5_9COLE</name>
<evidence type="ECO:0000256" key="1">
    <source>
        <dbReference type="ARBA" id="ARBA00022729"/>
    </source>
</evidence>
<dbReference type="GO" id="GO:0004252">
    <property type="term" value="F:serine-type endopeptidase activity"/>
    <property type="evidence" value="ECO:0007669"/>
    <property type="project" value="InterPro"/>
</dbReference>
<gene>
    <name evidence="7" type="ORF">RN001_004064</name>
</gene>
<feature type="signal peptide" evidence="5">
    <location>
        <begin position="1"/>
        <end position="16"/>
    </location>
</feature>
<dbReference type="FunFam" id="2.40.10.10:FF:000028">
    <property type="entry name" value="Serine protease easter"/>
    <property type="match status" value="1"/>
</dbReference>
<evidence type="ECO:0000256" key="2">
    <source>
        <dbReference type="ARBA" id="ARBA00023157"/>
    </source>
</evidence>
<dbReference type="SMART" id="SM00020">
    <property type="entry name" value="Tryp_SPc"/>
    <property type="match status" value="1"/>
</dbReference>
<protein>
    <recommendedName>
        <fullName evidence="6">Peptidase S1 domain-containing protein</fullName>
    </recommendedName>
</protein>
<keyword evidence="8" id="KW-1185">Reference proteome</keyword>
<dbReference type="PRINTS" id="PR00722">
    <property type="entry name" value="CHYMOTRYPSIN"/>
</dbReference>
<dbReference type="Gene3D" id="2.40.10.10">
    <property type="entry name" value="Trypsin-like serine proteases"/>
    <property type="match status" value="2"/>
</dbReference>
<comment type="caution">
    <text evidence="7">The sequence shown here is derived from an EMBL/GenBank/DDBJ whole genome shotgun (WGS) entry which is preliminary data.</text>
</comment>
<evidence type="ECO:0000313" key="7">
    <source>
        <dbReference type="EMBL" id="KAK4887793.1"/>
    </source>
</evidence>
<keyword evidence="1 5" id="KW-0732">Signal</keyword>
<dbReference type="SUPFAM" id="SSF50494">
    <property type="entry name" value="Trypsin-like serine proteases"/>
    <property type="match status" value="1"/>
</dbReference>
<dbReference type="InterPro" id="IPR009003">
    <property type="entry name" value="Peptidase_S1_PA"/>
</dbReference>
<feature type="chain" id="PRO_5042883318" description="Peptidase S1 domain-containing protein" evidence="5">
    <location>
        <begin position="17"/>
        <end position="288"/>
    </location>
</feature>
<dbReference type="InterPro" id="IPR001314">
    <property type="entry name" value="Peptidase_S1A"/>
</dbReference>
<dbReference type="InterPro" id="IPR001254">
    <property type="entry name" value="Trypsin_dom"/>
</dbReference>
<reference evidence="8" key="1">
    <citation type="submission" date="2023-01" db="EMBL/GenBank/DDBJ databases">
        <title>Key to firefly adult light organ development and bioluminescence: homeobox transcription factors regulate luciferase expression and transportation to peroxisome.</title>
        <authorList>
            <person name="Fu X."/>
        </authorList>
    </citation>
    <scope>NUCLEOTIDE SEQUENCE [LARGE SCALE GENOMIC DNA]</scope>
</reference>
<organism evidence="7 8">
    <name type="scientific">Aquatica leii</name>
    <dbReference type="NCBI Taxonomy" id="1421715"/>
    <lineage>
        <taxon>Eukaryota</taxon>
        <taxon>Metazoa</taxon>
        <taxon>Ecdysozoa</taxon>
        <taxon>Arthropoda</taxon>
        <taxon>Hexapoda</taxon>
        <taxon>Insecta</taxon>
        <taxon>Pterygota</taxon>
        <taxon>Neoptera</taxon>
        <taxon>Endopterygota</taxon>
        <taxon>Coleoptera</taxon>
        <taxon>Polyphaga</taxon>
        <taxon>Elateriformia</taxon>
        <taxon>Elateroidea</taxon>
        <taxon>Lampyridae</taxon>
        <taxon>Luciolinae</taxon>
        <taxon>Aquatica</taxon>
    </lineage>
</organism>
<dbReference type="Pfam" id="PF00089">
    <property type="entry name" value="Trypsin"/>
    <property type="match status" value="1"/>
</dbReference>
<dbReference type="GO" id="GO:0006508">
    <property type="term" value="P:proteolysis"/>
    <property type="evidence" value="ECO:0007669"/>
    <property type="project" value="InterPro"/>
</dbReference>
<dbReference type="Proteomes" id="UP001353858">
    <property type="component" value="Unassembled WGS sequence"/>
</dbReference>
<feature type="domain" description="Peptidase S1" evidence="6">
    <location>
        <begin position="27"/>
        <end position="287"/>
    </location>
</feature>
<keyword evidence="3" id="KW-0325">Glycoprotein</keyword>
<evidence type="ECO:0000259" key="6">
    <source>
        <dbReference type="PROSITE" id="PS50240"/>
    </source>
</evidence>
<evidence type="ECO:0000256" key="5">
    <source>
        <dbReference type="SAM" id="SignalP"/>
    </source>
</evidence>
<dbReference type="EMBL" id="JARPUR010000001">
    <property type="protein sequence ID" value="KAK4887793.1"/>
    <property type="molecule type" value="Genomic_DNA"/>
</dbReference>
<evidence type="ECO:0000256" key="4">
    <source>
        <dbReference type="ARBA" id="ARBA00024195"/>
    </source>
</evidence>
<evidence type="ECO:0000256" key="3">
    <source>
        <dbReference type="ARBA" id="ARBA00023180"/>
    </source>
</evidence>
<dbReference type="PROSITE" id="PS50240">
    <property type="entry name" value="TRYPSIN_DOM"/>
    <property type="match status" value="1"/>
</dbReference>
<evidence type="ECO:0000313" key="8">
    <source>
        <dbReference type="Proteomes" id="UP001353858"/>
    </source>
</evidence>
<dbReference type="AlphaFoldDB" id="A0AAN7QPF5"/>
<comment type="similarity">
    <text evidence="4">Belongs to the peptidase S1 family. CLIP subfamily.</text>
</comment>
<proteinExistence type="inferred from homology"/>
<dbReference type="PANTHER" id="PTHR24256">
    <property type="entry name" value="TRYPTASE-RELATED"/>
    <property type="match status" value="1"/>
</dbReference>
<keyword evidence="2" id="KW-1015">Disulfide bond</keyword>
<dbReference type="InterPro" id="IPR051487">
    <property type="entry name" value="Ser/Thr_Proteases_Immune/Dev"/>
</dbReference>